<dbReference type="InterPro" id="IPR007083">
    <property type="entry name" value="RNA_pol_Rpb1_4"/>
</dbReference>
<dbReference type="Pfam" id="PF04998">
    <property type="entry name" value="RNA_pol_Rpb1_5"/>
    <property type="match status" value="1"/>
</dbReference>
<dbReference type="Gene3D" id="1.10.274.100">
    <property type="entry name" value="RNA polymerase Rpb1, domain 3"/>
    <property type="match status" value="1"/>
</dbReference>
<reference evidence="11" key="1">
    <citation type="submission" date="2018-07" db="EMBL/GenBank/DDBJ databases">
        <authorList>
            <person name="Quirk P.G."/>
            <person name="Krulwich T.A."/>
        </authorList>
    </citation>
    <scope>NUCLEOTIDE SEQUENCE</scope>
</reference>
<dbReference type="EMBL" id="MH591097">
    <property type="protein sequence ID" value="AYC64464.1"/>
    <property type="molecule type" value="Genomic_DNA"/>
</dbReference>
<evidence type="ECO:0000256" key="5">
    <source>
        <dbReference type="ARBA" id="ARBA00022695"/>
    </source>
</evidence>
<feature type="domain" description="RNA polymerase Rpb1" evidence="10">
    <location>
        <begin position="95"/>
        <end position="172"/>
    </location>
</feature>
<evidence type="ECO:0000256" key="7">
    <source>
        <dbReference type="ARBA" id="ARBA00022833"/>
    </source>
</evidence>
<dbReference type="GO" id="GO:0000428">
    <property type="term" value="C:DNA-directed RNA polymerase complex"/>
    <property type="evidence" value="ECO:0007669"/>
    <property type="project" value="UniProtKB-KW"/>
</dbReference>
<evidence type="ECO:0000259" key="9">
    <source>
        <dbReference type="Pfam" id="PF04998"/>
    </source>
</evidence>
<evidence type="ECO:0000256" key="2">
    <source>
        <dbReference type="ARBA" id="ARBA00022478"/>
    </source>
</evidence>
<dbReference type="GO" id="GO:0046872">
    <property type="term" value="F:metal ion binding"/>
    <property type="evidence" value="ECO:0007669"/>
    <property type="project" value="UniProtKB-KW"/>
</dbReference>
<dbReference type="Pfam" id="PF05000">
    <property type="entry name" value="RNA_pol_Rpb1_4"/>
    <property type="match status" value="1"/>
</dbReference>
<keyword evidence="11" id="KW-0150">Chloroplast</keyword>
<keyword evidence="5" id="KW-0548">Nucleotidyltransferase</keyword>
<dbReference type="EC" id="2.7.7.6" evidence="1"/>
<dbReference type="InterPro" id="IPR042102">
    <property type="entry name" value="RNA_pol_Rpb1_3_sf"/>
</dbReference>
<feature type="domain" description="RNA polymerase Rpb1" evidence="9">
    <location>
        <begin position="175"/>
        <end position="525"/>
    </location>
</feature>
<evidence type="ECO:0000256" key="4">
    <source>
        <dbReference type="ARBA" id="ARBA00022679"/>
    </source>
</evidence>
<dbReference type="Gene3D" id="1.10.132.30">
    <property type="match status" value="1"/>
</dbReference>
<proteinExistence type="predicted"/>
<keyword evidence="4" id="KW-0808">Transferase</keyword>
<evidence type="ECO:0000256" key="1">
    <source>
        <dbReference type="ARBA" id="ARBA00012418"/>
    </source>
</evidence>
<dbReference type="GO" id="GO:0003899">
    <property type="term" value="F:DNA-directed RNA polymerase activity"/>
    <property type="evidence" value="ECO:0007669"/>
    <property type="project" value="UniProtKB-EC"/>
</dbReference>
<organism evidence="11">
    <name type="scientific">Pseudochlorodesmis sp. HV01306c</name>
    <dbReference type="NCBI Taxonomy" id="2358490"/>
    <lineage>
        <taxon>Eukaryota</taxon>
        <taxon>Viridiplantae</taxon>
        <taxon>Chlorophyta</taxon>
        <taxon>core chlorophytes</taxon>
        <taxon>Ulvophyceae</taxon>
        <taxon>TCBD clade</taxon>
        <taxon>Bryopsidales</taxon>
        <taxon>Bryopsidineae</taxon>
        <taxon>Bryopsidaceae</taxon>
        <taxon>Pseudochlorodesmis</taxon>
    </lineage>
</organism>
<keyword evidence="6" id="KW-0479">Metal-binding</keyword>
<keyword evidence="2" id="KW-0240">DNA-directed RNA polymerase</keyword>
<evidence type="ECO:0000313" key="11">
    <source>
        <dbReference type="EMBL" id="AYC64464.1"/>
    </source>
</evidence>
<dbReference type="CDD" id="cd02655">
    <property type="entry name" value="RNAP_beta'_C"/>
    <property type="match status" value="1"/>
</dbReference>
<evidence type="ECO:0000259" key="10">
    <source>
        <dbReference type="Pfam" id="PF05000"/>
    </source>
</evidence>
<protein>
    <recommendedName>
        <fullName evidence="1">DNA-directed RNA polymerase</fullName>
        <ecNumber evidence="1">2.7.7.6</ecNumber>
    </recommendedName>
</protein>
<evidence type="ECO:0000256" key="3">
    <source>
        <dbReference type="ARBA" id="ARBA00022640"/>
    </source>
</evidence>
<dbReference type="InterPro" id="IPR038120">
    <property type="entry name" value="Rpb1_funnel_sf"/>
</dbReference>
<dbReference type="SUPFAM" id="SSF64484">
    <property type="entry name" value="beta and beta-prime subunits of DNA dependent RNA-polymerase"/>
    <property type="match status" value="2"/>
</dbReference>
<dbReference type="Gene3D" id="1.10.150.390">
    <property type="match status" value="1"/>
</dbReference>
<dbReference type="GO" id="GO:0003677">
    <property type="term" value="F:DNA binding"/>
    <property type="evidence" value="ECO:0007669"/>
    <property type="project" value="InterPro"/>
</dbReference>
<dbReference type="GO" id="GO:0006351">
    <property type="term" value="P:DNA-templated transcription"/>
    <property type="evidence" value="ECO:0007669"/>
    <property type="project" value="InterPro"/>
</dbReference>
<evidence type="ECO:0000256" key="6">
    <source>
        <dbReference type="ARBA" id="ARBA00022723"/>
    </source>
</evidence>
<reference evidence="11" key="2">
    <citation type="journal article" date="2019" name="Mol. Phylogenet. Evol.">
        <title>Reassessment of the classification of bryopsidales (chlorophyta) based on chloroplast phylogenomic analyses.</title>
        <authorList>
            <person name="Cremen M.C."/>
            <person name="Leliaert F."/>
            <person name="West J."/>
            <person name="Lam D.W."/>
            <person name="Shimada S."/>
            <person name="Lopez-Bautista J.M."/>
            <person name="Verbruggen H."/>
        </authorList>
    </citation>
    <scope>NUCLEOTIDE SEQUENCE</scope>
</reference>
<dbReference type="PANTHER" id="PTHR19376">
    <property type="entry name" value="DNA-DIRECTED RNA POLYMERASE"/>
    <property type="match status" value="1"/>
</dbReference>
<keyword evidence="3 11" id="KW-0934">Plastid</keyword>
<sequence length="2619" mass="308959">MTKKLTTTIFFNYCFDKRRFRNFLQWFFKKNYYGHSQLLQFLEKLKFLGFHSATEAGFSISIEDLKIPDSKSMILLNAENTVLSSDYQILAGNITVIERYQRIIEIWNRTSEKLKSEVLQYFQISNFFNPVYLMAFSGARGNISQIRQLVGMRGLMADHQGQIIDFPIRSNFREGLTLTEYLISCSGARKGIVDTALRTAASGYLTRRLVDVAHHVIISQIDCQQLYLYSNEEKSLKAPNITNNRGIILEDLYDKQKKVLSLQQRLVGRILAETITLSSLGENTENSFFTKETKILGFKNKEISKTISQQICKYKKKILVRSPLTCQSSKFICQLCYGWNLAEGQLVSIGEAVGVLAAQSIGEPGTQLTMRTFHTGGVFTGTLMDQIYAPFVGKIHYCFPCQGVLIRTPQGKIAYLSKNNGTLQLFAVNTHLKKNKSTFKVEPKASPNIEKKYLENKRNKQIKFKFKNKKKVSLLRLDPLNYKGFKWYTNTITIKTPILQNHINILKTNKISEDLYLQFIVNKIHKKNNNYLRKQTLTIMEKILINQKFFNYQLQKFNKKLKKNIYFNPIRKHLNSKLSGTQNFNETKLFNKTAKPRPLLGGNPEGVTSSDLFVLHFISKILVSFVKKKIDKFGFRFSKIETIKPIFENQNDKFLLNFQSLTLLYVRQEEWVTKAQLIAESPYQNLEKSIEKEQEVLSNNAGEIYFENFVFLEKTNLKITKNFIQGLGKFWILFGQSFKHFLISPKIYLVFLKKLDLIDRNVPFSQNIIEPYTFLSEANSPKFDIQFLQTEQLQFFAKKKLFEKSQQHPSQLFLQNSYKNFQIDFIFFKNIGYLQKQELSIKNFLPIYQTKFLKKKIFKNKWTFRKNIKNLLNKNLKTWIIGLKLQTKYIQEYSNYNNQFLKIYIKKFGIQLNKKKFSYINCYGQIGLGSSKYNTNFFFKDPNTDRNLFKFPDVHKKFLCPFQHLQPKLQIWKDNNWLSKKKKKTRKVFSILDHFFLHKKFSLYFVNRQGMIKSFEYSPLHIPITQTKLQKTLLNFLSHPDSLISSKNYKPSFNLKFQKINCLKITTYVKFLEIYQFLPICWGLCSLFFLNNEPFGVLQSKRARVNNRWFQKVNRNLLIGDAFQSNSFSFFGLRALETKSIRTKASSIKYQKDYWFKKQKLTNVEKSNNSTSLGFFCFWLLNFSSSYFLSFSIKLKKYNPSKVNHNTFEKNKSIYTDLINIFLKQSIFIQNVPKNWWRQKNKNKAKIIHWLTLPNQKYFFLLNVLQSLFYNNSKHLFKNPRKTQAEKYQVITSELYFRKNKKNLSKDDIFFLWKSQQRKEILNSKFYGQLRIGLSAFIRILVCFDSLTVNKQFALTNLIKSIKTIENNRLNFQILKNKQLNFHTIYFCELKKKKLLLIDNILIKKIKRIQYGQLWQYYQISQKLNFYNKILFTRKKNAQQQWIRIQQCFPFSGDAFTTKLTKKKKKTQFSNFFINECLITFIFEKTKIVNENKKLAKQEKVYSTNNYKKDDSTKKDIHNLLNFQHLFFFNKKKFKKNFKNIHLNTNINDSPQTQIHLENVSFSHWVFFGDYATKFDKKQNATYFKNFSQQKNSFSENLQLNNKVTKVNFKHNPIIYNSIDRFKNDNQKFYKKTSVINDSFFLLDSFLPQSLIQSTYESNLKNKVHSFKIQKIILDFYFNFWNIILKNYYFIKNCKIRFLQSRPKKPIYNIFIFNLTSNKINNQLSDIVNEKEAIEKYKILTKNLKASSLIKNSKNQKNSKIKSITNSFFNFKHNKKENLSNNIKQHFEVNGTNHLLNLYEIPNVEAKDIQNILRIDSKYNIYIESFSKKSSLSEFCGVNVFTKNDRKVITKYYSTRRFKSPVIQQKLCIRGLVSSNSLQKFKKFWLNKNFINCDRLRFLLIFQQIEFNCPERLCCFRLILNKKNCDNFFSIIPKKFNSSKDFSSDFKQNRKFFRISTLVLNLKLSLEAKKSRNSTLTKNKNTIFFDLQNSNNFSLNSTINEMSEANLLKLNFKTFGMLRKILLLCYFCKTKKKFKMENIKSDKIKILKQITSSSQISNPIIQKKPDVFKFRTNLTDFCIPLFEQTFYKILVNILPIVKCNKFQNTRMLCVVKEKKKKIYIFNIYSIYLNLEKFKLIYKHTYFLNITISQRKFFKMDAYTIKNTNNVTFKIFEKHFLNSHEKQIFIRFFLPYYNCEIVDCLSTKMLDYPKEILLTNISDFFAQSNSCENFLKKKTVPPLKIIYKKYIKPIDTTSLPFGPINASATKNRWSHWSYWPKLKFSLQNTATFLMDIRKFKKHQITTKNDFYKLKKRIPIFNLKQKVNYLDICLAKTVCYLPQILQIFKLNFLHNKNINSVYNGSNLKPSIFILGTFIRGGSIININQIMLFGGQFVAKTQQTILFRKAVTHLLNAPTILYITHGAIISKNQRLCSVFYSQSKTGDIVQGIPKIEEIFEARKKSKYRGLSIFLKEEKSFQAKITKIEKYLQNLQKSVVNNIQRIYCGQGVYISDKHIEIIVRQMTSNVLIIDPGQTGLLCGELVSLQWISQINLTLPSHPIIYEPILIGMTKTCLETSSFLSAASFQETTRILSRAALQNQVDFLRGLKQNVILGNLIPIGTGCF</sequence>
<dbReference type="InterPro" id="IPR045867">
    <property type="entry name" value="DNA-dir_RpoC_beta_prime"/>
</dbReference>
<keyword evidence="8" id="KW-0804">Transcription</keyword>
<evidence type="ECO:0000256" key="8">
    <source>
        <dbReference type="ARBA" id="ARBA00023163"/>
    </source>
</evidence>
<dbReference type="PANTHER" id="PTHR19376:SF68">
    <property type="entry name" value="DNA-DIRECTED RNA POLYMERASE SUBUNIT BETA"/>
    <property type="match status" value="1"/>
</dbReference>
<name>A0A386AYD4_9CHLO</name>
<dbReference type="Gene3D" id="1.10.1790.20">
    <property type="match status" value="1"/>
</dbReference>
<geneLocation type="chloroplast" evidence="11"/>
<keyword evidence="7" id="KW-0862">Zinc</keyword>
<accession>A0A386AYD4</accession>
<dbReference type="InterPro" id="IPR007081">
    <property type="entry name" value="RNA_pol_Rpb1_5"/>
</dbReference>
<gene>
    <name evidence="11" type="primary">rpoC2</name>
</gene>